<feature type="domain" description="Aldehyde ferredoxin oxidoreductase C-terminal" evidence="2">
    <location>
        <begin position="2"/>
        <end position="58"/>
    </location>
</feature>
<dbReference type="EMBL" id="BARS01022579">
    <property type="protein sequence ID" value="GAG01681.1"/>
    <property type="molecule type" value="Genomic_DNA"/>
</dbReference>
<name>X0VMA8_9ZZZZ</name>
<dbReference type="AlphaFoldDB" id="X0VMA8"/>
<dbReference type="InterPro" id="IPR036021">
    <property type="entry name" value="Tungsten_al_ferr_oxy-like_C"/>
</dbReference>
<dbReference type="SUPFAM" id="SSF48310">
    <property type="entry name" value="Aldehyde ferredoxin oxidoreductase, C-terminal domains"/>
    <property type="match status" value="1"/>
</dbReference>
<dbReference type="GO" id="GO:0009055">
    <property type="term" value="F:electron transfer activity"/>
    <property type="evidence" value="ECO:0007669"/>
    <property type="project" value="InterPro"/>
</dbReference>
<comment type="caution">
    <text evidence="3">The sequence shown here is derived from an EMBL/GenBank/DDBJ whole genome shotgun (WGS) entry which is preliminary data.</text>
</comment>
<organism evidence="3">
    <name type="scientific">marine sediment metagenome</name>
    <dbReference type="NCBI Taxonomy" id="412755"/>
    <lineage>
        <taxon>unclassified sequences</taxon>
        <taxon>metagenomes</taxon>
        <taxon>ecological metagenomes</taxon>
    </lineage>
</organism>
<dbReference type="InterPro" id="IPR013985">
    <property type="entry name" value="Ald_Fedxn_OxRdtase_dom3"/>
</dbReference>
<evidence type="ECO:0000313" key="3">
    <source>
        <dbReference type="EMBL" id="GAG01681.1"/>
    </source>
</evidence>
<dbReference type="Gene3D" id="1.10.599.10">
    <property type="entry name" value="Aldehyde Ferredoxin Oxidoreductase Protein, subunit A, domain 3"/>
    <property type="match status" value="1"/>
</dbReference>
<feature type="non-terminal residue" evidence="3">
    <location>
        <position position="1"/>
    </location>
</feature>
<sequence>SKDFKIPGRILGSPPLAEGPNAGKKVDLETLRREYFIAMDWDPESGKPSKAKLLELGLRDVAEALLP</sequence>
<dbReference type="GO" id="GO:0016625">
    <property type="term" value="F:oxidoreductase activity, acting on the aldehyde or oxo group of donors, iron-sulfur protein as acceptor"/>
    <property type="evidence" value="ECO:0007669"/>
    <property type="project" value="InterPro"/>
</dbReference>
<gene>
    <name evidence="3" type="ORF">S01H1_36082</name>
</gene>
<evidence type="ECO:0000256" key="1">
    <source>
        <dbReference type="SAM" id="MobiDB-lite"/>
    </source>
</evidence>
<protein>
    <recommendedName>
        <fullName evidence="2">Aldehyde ferredoxin oxidoreductase C-terminal domain-containing protein</fullName>
    </recommendedName>
</protein>
<proteinExistence type="predicted"/>
<dbReference type="Pfam" id="PF01314">
    <property type="entry name" value="AFOR_C"/>
    <property type="match status" value="1"/>
</dbReference>
<evidence type="ECO:0000259" key="2">
    <source>
        <dbReference type="Pfam" id="PF01314"/>
    </source>
</evidence>
<feature type="region of interest" description="Disordered" evidence="1">
    <location>
        <begin position="1"/>
        <end position="23"/>
    </location>
</feature>
<accession>X0VMA8</accession>
<dbReference type="GO" id="GO:0051536">
    <property type="term" value="F:iron-sulfur cluster binding"/>
    <property type="evidence" value="ECO:0007669"/>
    <property type="project" value="InterPro"/>
</dbReference>
<reference evidence="3" key="1">
    <citation type="journal article" date="2014" name="Front. Microbiol.">
        <title>High frequency of phylogenetically diverse reductive dehalogenase-homologous genes in deep subseafloor sedimentary metagenomes.</title>
        <authorList>
            <person name="Kawai M."/>
            <person name="Futagami T."/>
            <person name="Toyoda A."/>
            <person name="Takaki Y."/>
            <person name="Nishi S."/>
            <person name="Hori S."/>
            <person name="Arai W."/>
            <person name="Tsubouchi T."/>
            <person name="Morono Y."/>
            <person name="Uchiyama I."/>
            <person name="Ito T."/>
            <person name="Fujiyama A."/>
            <person name="Inagaki F."/>
            <person name="Takami H."/>
        </authorList>
    </citation>
    <scope>NUCLEOTIDE SEQUENCE</scope>
    <source>
        <strain evidence="3">Expedition CK06-06</strain>
    </source>
</reference>
<dbReference type="InterPro" id="IPR001203">
    <property type="entry name" value="OxRdtase_Ald_Fedxn_C"/>
</dbReference>